<accession>A0A7G9QTJ5</accession>
<dbReference type="KEGG" id="tbv:H9L17_00285"/>
<reference evidence="2 3" key="1">
    <citation type="submission" date="2020-08" db="EMBL/GenBank/DDBJ databases">
        <title>Genome sequence of Thermomonas brevis KACC 16975T.</title>
        <authorList>
            <person name="Hyun D.-W."/>
            <person name="Bae J.-W."/>
        </authorList>
    </citation>
    <scope>NUCLEOTIDE SEQUENCE [LARGE SCALE GENOMIC DNA]</scope>
    <source>
        <strain evidence="2 3">KACC 16975</strain>
    </source>
</reference>
<evidence type="ECO:0000313" key="3">
    <source>
        <dbReference type="Proteomes" id="UP000515977"/>
    </source>
</evidence>
<dbReference type="GO" id="GO:0003677">
    <property type="term" value="F:DNA binding"/>
    <property type="evidence" value="ECO:0007669"/>
    <property type="project" value="UniProtKB-KW"/>
</dbReference>
<dbReference type="Proteomes" id="UP000515977">
    <property type="component" value="Chromosome"/>
</dbReference>
<keyword evidence="3" id="KW-1185">Reference proteome</keyword>
<evidence type="ECO:0000313" key="2">
    <source>
        <dbReference type="EMBL" id="QNN46670.1"/>
    </source>
</evidence>
<dbReference type="SMART" id="SM00966">
    <property type="entry name" value="SpoVT_AbrB"/>
    <property type="match status" value="1"/>
</dbReference>
<name>A0A7G9QTJ5_9GAMM</name>
<feature type="domain" description="SpoVT-AbrB" evidence="1">
    <location>
        <begin position="3"/>
        <end position="48"/>
    </location>
</feature>
<dbReference type="InterPro" id="IPR007159">
    <property type="entry name" value="SpoVT-AbrB_dom"/>
</dbReference>
<dbReference type="InterPro" id="IPR052975">
    <property type="entry name" value="Repressor-like_regulatory"/>
</dbReference>
<dbReference type="NCBIfam" id="TIGR01439">
    <property type="entry name" value="lp_hng_hel_AbrB"/>
    <property type="match status" value="1"/>
</dbReference>
<dbReference type="InterPro" id="IPR037914">
    <property type="entry name" value="SpoVT-AbrB_sf"/>
</dbReference>
<protein>
    <submittedName>
        <fullName evidence="2">AbrB/MazE/SpoVT family DNA-binding domain-containing protein</fullName>
    </submittedName>
</protein>
<organism evidence="2 3">
    <name type="scientific">Thermomonas brevis</name>
    <dbReference type="NCBI Taxonomy" id="215691"/>
    <lineage>
        <taxon>Bacteria</taxon>
        <taxon>Pseudomonadati</taxon>
        <taxon>Pseudomonadota</taxon>
        <taxon>Gammaproteobacteria</taxon>
        <taxon>Lysobacterales</taxon>
        <taxon>Lysobacteraceae</taxon>
        <taxon>Thermomonas</taxon>
    </lineage>
</organism>
<dbReference type="Gene3D" id="2.10.260.10">
    <property type="match status" value="1"/>
</dbReference>
<keyword evidence="2" id="KW-0238">DNA-binding</keyword>
<sequence>MEATVAERGQITLPKAVRDALGLTKGSVLKVELDGGRIVLSKHVDDAISRVRGKFALDAPPGKGKAA</sequence>
<dbReference type="EMBL" id="CP060711">
    <property type="protein sequence ID" value="QNN46670.1"/>
    <property type="molecule type" value="Genomic_DNA"/>
</dbReference>
<proteinExistence type="predicted"/>
<dbReference type="RefSeq" id="WP_187570434.1">
    <property type="nucleotide sequence ID" value="NZ_CP060711.1"/>
</dbReference>
<dbReference type="SUPFAM" id="SSF89447">
    <property type="entry name" value="AbrB/MazE/MraZ-like"/>
    <property type="match status" value="1"/>
</dbReference>
<gene>
    <name evidence="2" type="ORF">H9L17_00285</name>
</gene>
<dbReference type="AlphaFoldDB" id="A0A7G9QTJ5"/>
<evidence type="ECO:0000259" key="1">
    <source>
        <dbReference type="SMART" id="SM00966"/>
    </source>
</evidence>
<dbReference type="PANTHER" id="PTHR34860:SF6">
    <property type="entry name" value="REPRESSOR-LIKE PROTEIN SSO7C3"/>
    <property type="match status" value="1"/>
</dbReference>
<dbReference type="PANTHER" id="PTHR34860">
    <property type="entry name" value="REPRESSOR-LIKE PROTEIN SSO7C3"/>
    <property type="match status" value="1"/>
</dbReference>
<dbReference type="Pfam" id="PF04014">
    <property type="entry name" value="MazE_antitoxin"/>
    <property type="match status" value="1"/>
</dbReference>